<dbReference type="AlphaFoldDB" id="A0A2J6PUY4"/>
<evidence type="ECO:0000313" key="3">
    <source>
        <dbReference type="EMBL" id="PMD17835.1"/>
    </source>
</evidence>
<dbReference type="PANTHER" id="PTHR45964">
    <property type="entry name" value="WSCD FAMILY MEMBER CG9164"/>
    <property type="match status" value="1"/>
</dbReference>
<gene>
    <name evidence="3" type="ORF">NA56DRAFT_259918</name>
</gene>
<feature type="domain" description="WSC" evidence="2">
    <location>
        <begin position="345"/>
        <end position="439"/>
    </location>
</feature>
<organism evidence="3 4">
    <name type="scientific">Hyaloscypha hepaticicola</name>
    <dbReference type="NCBI Taxonomy" id="2082293"/>
    <lineage>
        <taxon>Eukaryota</taxon>
        <taxon>Fungi</taxon>
        <taxon>Dikarya</taxon>
        <taxon>Ascomycota</taxon>
        <taxon>Pezizomycotina</taxon>
        <taxon>Leotiomycetes</taxon>
        <taxon>Helotiales</taxon>
        <taxon>Hyaloscyphaceae</taxon>
        <taxon>Hyaloscypha</taxon>
    </lineage>
</organism>
<feature type="domain" description="WSC" evidence="2">
    <location>
        <begin position="1"/>
        <end position="57"/>
    </location>
</feature>
<dbReference type="PROSITE" id="PS51212">
    <property type="entry name" value="WSC"/>
    <property type="match status" value="4"/>
</dbReference>
<dbReference type="EMBL" id="KZ613497">
    <property type="protein sequence ID" value="PMD17835.1"/>
    <property type="molecule type" value="Genomic_DNA"/>
</dbReference>
<reference evidence="3 4" key="1">
    <citation type="submission" date="2016-05" db="EMBL/GenBank/DDBJ databases">
        <title>A degradative enzymes factory behind the ericoid mycorrhizal symbiosis.</title>
        <authorList>
            <consortium name="DOE Joint Genome Institute"/>
            <person name="Martino E."/>
            <person name="Morin E."/>
            <person name="Grelet G."/>
            <person name="Kuo A."/>
            <person name="Kohler A."/>
            <person name="Daghino S."/>
            <person name="Barry K."/>
            <person name="Choi C."/>
            <person name="Cichocki N."/>
            <person name="Clum A."/>
            <person name="Copeland A."/>
            <person name="Hainaut M."/>
            <person name="Haridas S."/>
            <person name="Labutti K."/>
            <person name="Lindquist E."/>
            <person name="Lipzen A."/>
            <person name="Khouja H.-R."/>
            <person name="Murat C."/>
            <person name="Ohm R."/>
            <person name="Olson A."/>
            <person name="Spatafora J."/>
            <person name="Veneault-Fourrey C."/>
            <person name="Henrissat B."/>
            <person name="Grigoriev I."/>
            <person name="Martin F."/>
            <person name="Perotto S."/>
        </authorList>
    </citation>
    <scope>NUCLEOTIDE SEQUENCE [LARGE SCALE GENOMIC DNA]</scope>
    <source>
        <strain evidence="3 4">UAMH 7357</strain>
    </source>
</reference>
<name>A0A2J6PUY4_9HELO</name>
<evidence type="ECO:0000313" key="4">
    <source>
        <dbReference type="Proteomes" id="UP000235672"/>
    </source>
</evidence>
<dbReference type="InterPro" id="IPR051589">
    <property type="entry name" value="Sialate-O-sulfotransferase"/>
</dbReference>
<feature type="domain" description="WSC" evidence="2">
    <location>
        <begin position="120"/>
        <end position="213"/>
    </location>
</feature>
<accession>A0A2J6PUY4</accession>
<evidence type="ECO:0000259" key="2">
    <source>
        <dbReference type="PROSITE" id="PS51212"/>
    </source>
</evidence>
<dbReference type="Pfam" id="PF01822">
    <property type="entry name" value="WSC"/>
    <property type="match status" value="4"/>
</dbReference>
<protein>
    <submittedName>
        <fullName evidence="3">WSC-domain-containing protein</fullName>
    </submittedName>
</protein>
<keyword evidence="4" id="KW-1185">Reference proteome</keyword>
<dbReference type="InterPro" id="IPR002889">
    <property type="entry name" value="WSC_carb-bd"/>
</dbReference>
<dbReference type="OrthoDB" id="5985073at2759"/>
<dbReference type="PANTHER" id="PTHR45964:SF5">
    <property type="entry name" value="WSCD FAMILY MEMBER CG9164"/>
    <property type="match status" value="1"/>
</dbReference>
<proteinExistence type="predicted"/>
<dbReference type="Proteomes" id="UP000235672">
    <property type="component" value="Unassembled WGS sequence"/>
</dbReference>
<evidence type="ECO:0000256" key="1">
    <source>
        <dbReference type="ARBA" id="ARBA00022737"/>
    </source>
</evidence>
<dbReference type="STRING" id="1745343.A0A2J6PUY4"/>
<dbReference type="SMART" id="SM00321">
    <property type="entry name" value="WSC"/>
    <property type="match status" value="4"/>
</dbReference>
<sequence length="439" mass="45974">MTDYDMFGVEYSGECYCGNTLQPGSVIRPSIECDMTCDGAPLEFCGGSDRLNVYSCGSTSVSSSSNVPATASTSASVTTSTSVPATTSTSASFTTSTIVPSTTTTYTGPPTPSIVQTVLGYEYIGCYTEATNSRALSSATYVNYNTLTVQICASFCGPTYSLFGVEWSGECYCGNVLQPGSVLVDDSQCSNLCDGNNLEYCGGGDRLNVYSAIAGTSTTPATTSPISNSDPAFPNIGPYSYYGCQTEGSNTRALNAKTTAYDTMTLESCAGDCAGYIYFGTEYGRECYCGNSFSTGSEPAPQDECTFPCAGDSVEICGAGLRLSVYSTSTPVVIAGPSNPATVGNYDYYGCMTEGTNSRALQGYSTAYDTMTLASCAEDCTGFEYFGTEYSRECYCGNSFSAGAVAAPEADCQNTDFLCMGDDEEFCGGSRLLSVYQLA</sequence>
<keyword evidence="1" id="KW-0677">Repeat</keyword>
<feature type="domain" description="WSC" evidence="2">
    <location>
        <begin position="238"/>
        <end position="329"/>
    </location>
</feature>